<proteinExistence type="predicted"/>
<protein>
    <submittedName>
        <fullName evidence="1">Uncharacterized protein</fullName>
    </submittedName>
</protein>
<gene>
    <name evidence="1" type="ORF">JCM7686_1677</name>
</gene>
<evidence type="ECO:0000313" key="2">
    <source>
        <dbReference type="Proteomes" id="UP000015480"/>
    </source>
</evidence>
<name>S5YBF1_PARAH</name>
<keyword evidence="2" id="KW-1185">Reference proteome</keyword>
<dbReference type="HOGENOM" id="CLU_2736355_0_0_5"/>
<organism evidence="1 2">
    <name type="scientific">Paracoccus aminophilus JCM 7686</name>
    <dbReference type="NCBI Taxonomy" id="1367847"/>
    <lineage>
        <taxon>Bacteria</taxon>
        <taxon>Pseudomonadati</taxon>
        <taxon>Pseudomonadota</taxon>
        <taxon>Alphaproteobacteria</taxon>
        <taxon>Rhodobacterales</taxon>
        <taxon>Paracoccaceae</taxon>
        <taxon>Paracoccus</taxon>
    </lineage>
</organism>
<dbReference type="EMBL" id="CP006650">
    <property type="protein sequence ID" value="AGT08778.1"/>
    <property type="molecule type" value="Genomic_DNA"/>
</dbReference>
<dbReference type="AlphaFoldDB" id="S5YBF1"/>
<dbReference type="STRING" id="1367847.JCM7686_1677"/>
<sequence>MLLALDEGEFSGETLALSQGLSFSEMLSFFRKGHPPAEISKRGTGRKDRVMLILRKSRPVMRVSSAFADWL</sequence>
<reference evidence="1 2" key="1">
    <citation type="journal article" date="2014" name="BMC Genomics">
        <title>Architecture and functions of a multipartite genome of the methylotrophic bacterium Paracoccus aminophilus JCM 7686, containing primary and secondary chromids.</title>
        <authorList>
            <person name="Dziewit L."/>
            <person name="Czarnecki J."/>
            <person name="Wibberg D."/>
            <person name="Radlinska M."/>
            <person name="Mrozek P."/>
            <person name="Szymczak M."/>
            <person name="Schluter A."/>
            <person name="Puhler A."/>
            <person name="Bartosik D."/>
        </authorList>
    </citation>
    <scope>NUCLEOTIDE SEQUENCE [LARGE SCALE GENOMIC DNA]</scope>
    <source>
        <strain evidence="1">JCM 7686</strain>
    </source>
</reference>
<evidence type="ECO:0000313" key="1">
    <source>
        <dbReference type="EMBL" id="AGT08778.1"/>
    </source>
</evidence>
<dbReference type="PATRIC" id="fig|1367847.3.peg.1659"/>
<dbReference type="KEGG" id="pami:JCM7686_1677"/>
<accession>S5YBF1</accession>
<dbReference type="Proteomes" id="UP000015480">
    <property type="component" value="Chromosome"/>
</dbReference>